<dbReference type="GO" id="GO:0003677">
    <property type="term" value="F:DNA binding"/>
    <property type="evidence" value="ECO:0007669"/>
    <property type="project" value="TreeGrafter"/>
</dbReference>
<dbReference type="EMBL" id="GDRN01105487">
    <property type="protein sequence ID" value="JAI57725.1"/>
    <property type="molecule type" value="Transcribed_RNA"/>
</dbReference>
<proteinExistence type="predicted"/>
<sequence length="199" mass="23020">MSEWFHNHFVPDVIHFQTKLQIATDNVKAILLLDNTPAHPSTDELEAHCDRIKAIFMPPNTSSLVKPMDQGVIEHCKRYYRNKQLEECLVMEEEVGKEDTRRAKLLVNFKSYNIRNAVYNWAEAWNNLQSITLSNAWNKLLKGTEVEVDFTGLGPQDFIDTAHRSGEVDVTEENVVEWLESDMHDYSMHDYICMTTADS</sequence>
<dbReference type="InterPro" id="IPR004875">
    <property type="entry name" value="DDE_SF_endonuclease_dom"/>
</dbReference>
<dbReference type="Pfam" id="PF03184">
    <property type="entry name" value="DDE_1"/>
    <property type="match status" value="1"/>
</dbReference>
<feature type="domain" description="DDE-1" evidence="1">
    <location>
        <begin position="1"/>
        <end position="137"/>
    </location>
</feature>
<dbReference type="GO" id="GO:0005634">
    <property type="term" value="C:nucleus"/>
    <property type="evidence" value="ECO:0007669"/>
    <property type="project" value="TreeGrafter"/>
</dbReference>
<dbReference type="PANTHER" id="PTHR19303">
    <property type="entry name" value="TRANSPOSON"/>
    <property type="match status" value="1"/>
</dbReference>
<evidence type="ECO:0000313" key="2">
    <source>
        <dbReference type="EMBL" id="JAI57725.1"/>
    </source>
</evidence>
<protein>
    <recommendedName>
        <fullName evidence="1">DDE-1 domain-containing protein</fullName>
    </recommendedName>
</protein>
<name>A0A0P4VXL9_SCYOL</name>
<evidence type="ECO:0000259" key="1">
    <source>
        <dbReference type="Pfam" id="PF03184"/>
    </source>
</evidence>
<dbReference type="AlphaFoldDB" id="A0A0P4VXL9"/>
<reference evidence="2" key="1">
    <citation type="submission" date="2015-09" db="EMBL/GenBank/DDBJ databases">
        <title>Scylla olivacea transcriptome.</title>
        <authorList>
            <person name="Ikhwanuddin M."/>
        </authorList>
    </citation>
    <scope>NUCLEOTIDE SEQUENCE</scope>
</reference>
<dbReference type="InterPro" id="IPR050863">
    <property type="entry name" value="CenT-Element_Derived"/>
</dbReference>
<dbReference type="PANTHER" id="PTHR19303:SF17">
    <property type="entry name" value="TIGGER TRANSPOSABLE ELEMENT-DERIVED PROTEIN 7"/>
    <property type="match status" value="1"/>
</dbReference>
<accession>A0A0P4VXL9</accession>
<organism evidence="2">
    <name type="scientific">Scylla olivacea</name>
    <name type="common">Orange mud crab</name>
    <name type="synonym">Cancer olivacea</name>
    <dbReference type="NCBI Taxonomy" id="85551"/>
    <lineage>
        <taxon>Eukaryota</taxon>
        <taxon>Metazoa</taxon>
        <taxon>Ecdysozoa</taxon>
        <taxon>Arthropoda</taxon>
        <taxon>Crustacea</taxon>
        <taxon>Multicrustacea</taxon>
        <taxon>Malacostraca</taxon>
        <taxon>Eumalacostraca</taxon>
        <taxon>Eucarida</taxon>
        <taxon>Decapoda</taxon>
        <taxon>Pleocyemata</taxon>
        <taxon>Brachyura</taxon>
        <taxon>Eubrachyura</taxon>
        <taxon>Portunoidea</taxon>
        <taxon>Portunidae</taxon>
        <taxon>Portuninae</taxon>
        <taxon>Scylla</taxon>
    </lineage>
</organism>